<reference evidence="4 5" key="1">
    <citation type="submission" date="2019-03" db="EMBL/GenBank/DDBJ databases">
        <title>Genomic Encyclopedia of Type Strains, Phase III (KMG-III): the genomes of soil and plant-associated and newly described type strains.</title>
        <authorList>
            <person name="Whitman W."/>
        </authorList>
    </citation>
    <scope>NUCLEOTIDE SEQUENCE [LARGE SCALE GENOMIC DNA]</scope>
    <source>
        <strain evidence="4 5">LMG 29544</strain>
    </source>
</reference>
<comment type="caution">
    <text evidence="4">The sequence shown here is derived from an EMBL/GenBank/DDBJ whole genome shotgun (WGS) entry which is preliminary data.</text>
</comment>
<dbReference type="PANTHER" id="PTHR11908">
    <property type="entry name" value="XANTHINE DEHYDROGENASE"/>
    <property type="match status" value="1"/>
</dbReference>
<organism evidence="4 5">
    <name type="scientific">Paraburkholderia rhizosphaerae</name>
    <dbReference type="NCBI Taxonomy" id="480658"/>
    <lineage>
        <taxon>Bacteria</taxon>
        <taxon>Pseudomonadati</taxon>
        <taxon>Pseudomonadota</taxon>
        <taxon>Betaproteobacteria</taxon>
        <taxon>Burkholderiales</taxon>
        <taxon>Burkholderiaceae</taxon>
        <taxon>Paraburkholderia</taxon>
    </lineage>
</organism>
<dbReference type="SMART" id="SM01008">
    <property type="entry name" value="Ald_Xan_dh_C"/>
    <property type="match status" value="1"/>
</dbReference>
<accession>A0A4R8LI51</accession>
<dbReference type="GO" id="GO:0005506">
    <property type="term" value="F:iron ion binding"/>
    <property type="evidence" value="ECO:0007669"/>
    <property type="project" value="InterPro"/>
</dbReference>
<dbReference type="InterPro" id="IPR036856">
    <property type="entry name" value="Ald_Oxase/Xan_DH_a/b_sf"/>
</dbReference>
<dbReference type="EMBL" id="SORE01000021">
    <property type="protein sequence ID" value="TDY42480.1"/>
    <property type="molecule type" value="Genomic_DNA"/>
</dbReference>
<evidence type="ECO:0000313" key="5">
    <source>
        <dbReference type="Proteomes" id="UP000295509"/>
    </source>
</evidence>
<dbReference type="SUPFAM" id="SSF54665">
    <property type="entry name" value="CO dehydrogenase molybdoprotein N-domain-like"/>
    <property type="match status" value="1"/>
</dbReference>
<keyword evidence="2" id="KW-0560">Oxidoreductase</keyword>
<keyword evidence="1" id="KW-0500">Molybdenum</keyword>
<dbReference type="AlphaFoldDB" id="A0A4R8LI51"/>
<dbReference type="SUPFAM" id="SSF56003">
    <property type="entry name" value="Molybdenum cofactor-binding domain"/>
    <property type="match status" value="1"/>
</dbReference>
<evidence type="ECO:0000313" key="4">
    <source>
        <dbReference type="EMBL" id="TDY42480.1"/>
    </source>
</evidence>
<dbReference type="OrthoDB" id="221297at2"/>
<dbReference type="GO" id="GO:0016491">
    <property type="term" value="F:oxidoreductase activity"/>
    <property type="evidence" value="ECO:0007669"/>
    <property type="project" value="UniProtKB-KW"/>
</dbReference>
<feature type="domain" description="Aldehyde oxidase/xanthine dehydrogenase a/b hammerhead" evidence="3">
    <location>
        <begin position="30"/>
        <end position="139"/>
    </location>
</feature>
<dbReference type="Pfam" id="PF20256">
    <property type="entry name" value="MoCoBD_2"/>
    <property type="match status" value="1"/>
</dbReference>
<dbReference type="RefSeq" id="WP_134195363.1">
    <property type="nucleotide sequence ID" value="NZ_JBHLUW010000037.1"/>
</dbReference>
<dbReference type="InterPro" id="IPR016208">
    <property type="entry name" value="Ald_Oxase/xanthine_DH-like"/>
</dbReference>
<dbReference type="InterPro" id="IPR000674">
    <property type="entry name" value="Ald_Oxase/Xan_DH_a/b"/>
</dbReference>
<evidence type="ECO:0000256" key="2">
    <source>
        <dbReference type="ARBA" id="ARBA00023002"/>
    </source>
</evidence>
<dbReference type="Pfam" id="PF02738">
    <property type="entry name" value="MoCoBD_1"/>
    <property type="match status" value="1"/>
</dbReference>
<dbReference type="Gene3D" id="3.30.365.10">
    <property type="entry name" value="Aldehyde oxidase/xanthine dehydrogenase, molybdopterin binding domain"/>
    <property type="match status" value="4"/>
</dbReference>
<evidence type="ECO:0000259" key="3">
    <source>
        <dbReference type="SMART" id="SM01008"/>
    </source>
</evidence>
<keyword evidence="5" id="KW-1185">Reference proteome</keyword>
<sequence>MIKRPAPQPPDRPQGIGASLTRKEDERFMRGRGEYVGNIRMVGMLDVAFVRSPIAHGHIVGIEKPAGLENAVYTHADLDSVQPIIANSALPGFKSSEQPVLARGKVRQVGEMIAMCVAATRADAEDIAAQVFVDFEELPAVVDMLDARREHSALVHEHWGDNVFLETFVDATSAAATQTDLDELRRHAPIRVQRTLRTARQSMAPIEGRGVVAHWDKRLAQLIVHTSAQMPHITRTGLAQCLGLDEGQVRVIAPDVGGGFGYKGILLPEEVCCGWLAMRLERPVRWLEDRREQLSANANCREHDYDITAYADHDGRLLAIECEATVDSGAYSSYPFSACLEAAQVGSILPGPYKLDRYRCRTWSVATNKPPILPYRGVARTGVCYAIETMMDAIAVAAGLEPHEVRLRNLVEPHEMPFDNITNKHFDSGDYPEAVRRAVAAIDLPAVRARQQQPETDGRRIGFGIAVFCEQGAHGTSVYHGWGIPMVPGREPAVLRVTPDGVLEVRAGVHSHGQSMETTLAQIAHDVLGIDTDRVRVVLGDTGVTPYSTGTWGSRSIVMAGGAVGQAAKELKERLLKIGAWLLEAPVAEVRWQHGAAIAPDGTSCTLAQIAHTWYLKPQRLPPDVDRRGLEVATTYQAKRDTGTFSYACHAVVVAVDTALGLTEILDYVIVEDGGVLINPMVVDGQVYGGAAQGIGTALYEAMPYSEDGQPLASTLADYLLPGATEVPAIRIEHMETPAPYTEFGQKGIGESGAIGSTAAIANAVNDALRPLNAEVTCLPVSPRVVLDAIARATARERATKGATV</sequence>
<evidence type="ECO:0000256" key="1">
    <source>
        <dbReference type="ARBA" id="ARBA00022505"/>
    </source>
</evidence>
<gene>
    <name evidence="4" type="ORF">BX592_12151</name>
</gene>
<dbReference type="InterPro" id="IPR008274">
    <property type="entry name" value="AldOxase/xan_DH_MoCoBD1"/>
</dbReference>
<dbReference type="Pfam" id="PF01315">
    <property type="entry name" value="Ald_Xan_dh_C"/>
    <property type="match status" value="1"/>
</dbReference>
<dbReference type="Gene3D" id="3.90.1170.50">
    <property type="entry name" value="Aldehyde oxidase/xanthine dehydrogenase, a/b hammerhead"/>
    <property type="match status" value="1"/>
</dbReference>
<dbReference type="PANTHER" id="PTHR11908:SF132">
    <property type="entry name" value="ALDEHYDE OXIDASE 1-RELATED"/>
    <property type="match status" value="1"/>
</dbReference>
<dbReference type="Proteomes" id="UP000295509">
    <property type="component" value="Unassembled WGS sequence"/>
</dbReference>
<dbReference type="InterPro" id="IPR037165">
    <property type="entry name" value="AldOxase/xan_DH_Mopterin-bd_sf"/>
</dbReference>
<proteinExistence type="predicted"/>
<protein>
    <submittedName>
        <fullName evidence="4">Xanthine dehydrogenase molybdenum binding subunit apoprotein</fullName>
    </submittedName>
</protein>
<dbReference type="InterPro" id="IPR046867">
    <property type="entry name" value="AldOxase/xan_DH_MoCoBD2"/>
</dbReference>
<name>A0A4R8LI51_9BURK</name>